<keyword evidence="2" id="KW-1133">Transmembrane helix</keyword>
<reference evidence="3 4" key="1">
    <citation type="journal article" date="2018" name="Nat. Genet.">
        <title>The Rosa genome provides new insights in the design of modern roses.</title>
        <authorList>
            <person name="Bendahmane M."/>
        </authorList>
    </citation>
    <scope>NUCLEOTIDE SEQUENCE [LARGE SCALE GENOMIC DNA]</scope>
    <source>
        <strain evidence="4">cv. Old Blush</strain>
    </source>
</reference>
<keyword evidence="2" id="KW-0812">Transmembrane</keyword>
<protein>
    <submittedName>
        <fullName evidence="3">Uncharacterized protein</fullName>
    </submittedName>
</protein>
<name>A0A2P6R4W8_ROSCH</name>
<proteinExistence type="predicted"/>
<keyword evidence="2" id="KW-0472">Membrane</keyword>
<sequence>MENFKMLDGFLTKSQHKSLKSLFRRSSTEDDSPSSSSAANSPKPIPHLSPFANSVVSRCSKSLSLFLFIHLYMLYFACIFFSMRWHSTCPLRIALATSR</sequence>
<feature type="transmembrane region" description="Helical" evidence="2">
    <location>
        <begin position="63"/>
        <end position="83"/>
    </location>
</feature>
<dbReference type="Gramene" id="PRQ41464">
    <property type="protein sequence ID" value="PRQ41464"/>
    <property type="gene ID" value="RchiOBHm_Chr4g0447171"/>
</dbReference>
<dbReference type="EMBL" id="PDCK01000042">
    <property type="protein sequence ID" value="PRQ41464.1"/>
    <property type="molecule type" value="Genomic_DNA"/>
</dbReference>
<comment type="caution">
    <text evidence="3">The sequence shown here is derived from an EMBL/GenBank/DDBJ whole genome shotgun (WGS) entry which is preliminary data.</text>
</comment>
<evidence type="ECO:0000313" key="3">
    <source>
        <dbReference type="EMBL" id="PRQ41464.1"/>
    </source>
</evidence>
<evidence type="ECO:0000256" key="1">
    <source>
        <dbReference type="SAM" id="MobiDB-lite"/>
    </source>
</evidence>
<organism evidence="3 4">
    <name type="scientific">Rosa chinensis</name>
    <name type="common">China rose</name>
    <dbReference type="NCBI Taxonomy" id="74649"/>
    <lineage>
        <taxon>Eukaryota</taxon>
        <taxon>Viridiplantae</taxon>
        <taxon>Streptophyta</taxon>
        <taxon>Embryophyta</taxon>
        <taxon>Tracheophyta</taxon>
        <taxon>Spermatophyta</taxon>
        <taxon>Magnoliopsida</taxon>
        <taxon>eudicotyledons</taxon>
        <taxon>Gunneridae</taxon>
        <taxon>Pentapetalae</taxon>
        <taxon>rosids</taxon>
        <taxon>fabids</taxon>
        <taxon>Rosales</taxon>
        <taxon>Rosaceae</taxon>
        <taxon>Rosoideae</taxon>
        <taxon>Rosoideae incertae sedis</taxon>
        <taxon>Rosa</taxon>
    </lineage>
</organism>
<dbReference type="Proteomes" id="UP000238479">
    <property type="component" value="Chromosome 4"/>
</dbReference>
<dbReference type="AlphaFoldDB" id="A0A2P6R4W8"/>
<feature type="region of interest" description="Disordered" evidence="1">
    <location>
        <begin position="22"/>
        <end position="46"/>
    </location>
</feature>
<keyword evidence="4" id="KW-1185">Reference proteome</keyword>
<accession>A0A2P6R4W8</accession>
<evidence type="ECO:0000313" key="4">
    <source>
        <dbReference type="Proteomes" id="UP000238479"/>
    </source>
</evidence>
<evidence type="ECO:0000256" key="2">
    <source>
        <dbReference type="SAM" id="Phobius"/>
    </source>
</evidence>
<feature type="compositionally biased region" description="Low complexity" evidence="1">
    <location>
        <begin position="33"/>
        <end position="42"/>
    </location>
</feature>
<gene>
    <name evidence="3" type="ORF">RchiOBHm_Chr4g0447171</name>
</gene>